<feature type="transmembrane region" description="Helical" evidence="1">
    <location>
        <begin position="85"/>
        <end position="107"/>
    </location>
</feature>
<dbReference type="PANTHER" id="PTHR40465">
    <property type="entry name" value="CHROMOSOME 1, WHOLE GENOME SHOTGUN SEQUENCE"/>
    <property type="match status" value="1"/>
</dbReference>
<keyword evidence="1" id="KW-0472">Membrane</keyword>
<proteinExistence type="predicted"/>
<protein>
    <submittedName>
        <fullName evidence="2">Uncharacterized protein</fullName>
    </submittedName>
</protein>
<dbReference type="Proteomes" id="UP000053257">
    <property type="component" value="Unassembled WGS sequence"/>
</dbReference>
<accession>A0A0C3P2W3</accession>
<reference evidence="2 3" key="1">
    <citation type="journal article" date="2014" name="PLoS Genet.">
        <title>Analysis of the Phlebiopsis gigantea genome, transcriptome and secretome provides insight into its pioneer colonization strategies of wood.</title>
        <authorList>
            <person name="Hori C."/>
            <person name="Ishida T."/>
            <person name="Igarashi K."/>
            <person name="Samejima M."/>
            <person name="Suzuki H."/>
            <person name="Master E."/>
            <person name="Ferreira P."/>
            <person name="Ruiz-Duenas F.J."/>
            <person name="Held B."/>
            <person name="Canessa P."/>
            <person name="Larrondo L.F."/>
            <person name="Schmoll M."/>
            <person name="Druzhinina I.S."/>
            <person name="Kubicek C.P."/>
            <person name="Gaskell J.A."/>
            <person name="Kersten P."/>
            <person name="St John F."/>
            <person name="Glasner J."/>
            <person name="Sabat G."/>
            <person name="Splinter BonDurant S."/>
            <person name="Syed K."/>
            <person name="Yadav J."/>
            <person name="Mgbeahuruike A.C."/>
            <person name="Kovalchuk A."/>
            <person name="Asiegbu F.O."/>
            <person name="Lackner G."/>
            <person name="Hoffmeister D."/>
            <person name="Rencoret J."/>
            <person name="Gutierrez A."/>
            <person name="Sun H."/>
            <person name="Lindquist E."/>
            <person name="Barry K."/>
            <person name="Riley R."/>
            <person name="Grigoriev I.V."/>
            <person name="Henrissat B."/>
            <person name="Kues U."/>
            <person name="Berka R.M."/>
            <person name="Martinez A.T."/>
            <person name="Covert S.F."/>
            <person name="Blanchette R.A."/>
            <person name="Cullen D."/>
        </authorList>
    </citation>
    <scope>NUCLEOTIDE SEQUENCE [LARGE SCALE GENOMIC DNA]</scope>
    <source>
        <strain evidence="2 3">11061_1 CR5-6</strain>
    </source>
</reference>
<evidence type="ECO:0000313" key="2">
    <source>
        <dbReference type="EMBL" id="KIP12264.1"/>
    </source>
</evidence>
<dbReference type="AlphaFoldDB" id="A0A0C3P2W3"/>
<keyword evidence="3" id="KW-1185">Reference proteome</keyword>
<gene>
    <name evidence="2" type="ORF">PHLGIDRAFT_328284</name>
</gene>
<evidence type="ECO:0000256" key="1">
    <source>
        <dbReference type="SAM" id="Phobius"/>
    </source>
</evidence>
<dbReference type="EMBL" id="KN840440">
    <property type="protein sequence ID" value="KIP12264.1"/>
    <property type="molecule type" value="Genomic_DNA"/>
</dbReference>
<evidence type="ECO:0000313" key="3">
    <source>
        <dbReference type="Proteomes" id="UP000053257"/>
    </source>
</evidence>
<feature type="transmembrane region" description="Helical" evidence="1">
    <location>
        <begin position="45"/>
        <end position="65"/>
    </location>
</feature>
<feature type="transmembrane region" description="Helical" evidence="1">
    <location>
        <begin position="12"/>
        <end position="33"/>
    </location>
</feature>
<sequence length="169" mass="19894">MGLTNSTLGAAFIGSYVNTALYGALCVQSLEFFRRFKDDRRSLNYSVLFIWIINTVRVALQGHMIYKHLLLNGFEDKIVASDVPWSAITSCLLTFISSTFIQSHYCYRVWKMSGRDRRIITPLMLAMHHCYRISHHMCYNANKLHLCRNFLYYRRIVFQLFSCLTQRTR</sequence>
<organism evidence="2 3">
    <name type="scientific">Phlebiopsis gigantea (strain 11061_1 CR5-6)</name>
    <name type="common">White-rot fungus</name>
    <name type="synonym">Peniophora gigantea</name>
    <dbReference type="NCBI Taxonomy" id="745531"/>
    <lineage>
        <taxon>Eukaryota</taxon>
        <taxon>Fungi</taxon>
        <taxon>Dikarya</taxon>
        <taxon>Basidiomycota</taxon>
        <taxon>Agaricomycotina</taxon>
        <taxon>Agaricomycetes</taxon>
        <taxon>Polyporales</taxon>
        <taxon>Phanerochaetaceae</taxon>
        <taxon>Phlebiopsis</taxon>
    </lineage>
</organism>
<dbReference type="PANTHER" id="PTHR40465:SF1">
    <property type="entry name" value="DUF6534 DOMAIN-CONTAINING PROTEIN"/>
    <property type="match status" value="1"/>
</dbReference>
<keyword evidence="1" id="KW-1133">Transmembrane helix</keyword>
<name>A0A0C3P2W3_PHLG1</name>
<dbReference type="HOGENOM" id="CLU_046025_16_1_1"/>
<keyword evidence="1" id="KW-0812">Transmembrane</keyword>
<dbReference type="OrthoDB" id="2535105at2759"/>